<dbReference type="GO" id="GO:0045182">
    <property type="term" value="F:translation regulator activity"/>
    <property type="evidence" value="ECO:0007669"/>
    <property type="project" value="TreeGrafter"/>
</dbReference>
<accession>A0A8T1RWI7</accession>
<dbReference type="GO" id="GO:0005634">
    <property type="term" value="C:nucleus"/>
    <property type="evidence" value="ECO:0007669"/>
    <property type="project" value="TreeGrafter"/>
</dbReference>
<dbReference type="GO" id="GO:0099577">
    <property type="term" value="P:regulation of translation at presynapse, modulating synaptic transmission"/>
    <property type="evidence" value="ECO:0007669"/>
    <property type="project" value="TreeGrafter"/>
</dbReference>
<dbReference type="Gene3D" id="2.30.30.140">
    <property type="match status" value="2"/>
</dbReference>
<dbReference type="GO" id="GO:0045727">
    <property type="term" value="P:positive regulation of translation"/>
    <property type="evidence" value="ECO:0007669"/>
    <property type="project" value="TreeGrafter"/>
</dbReference>
<gene>
    <name evidence="3" type="primary">FXR2</name>
    <name evidence="3" type="ORF">G0U57_015349</name>
</gene>
<dbReference type="GO" id="GO:0010494">
    <property type="term" value="C:cytoplasmic stress granule"/>
    <property type="evidence" value="ECO:0007669"/>
    <property type="project" value="TreeGrafter"/>
</dbReference>
<reference evidence="3 4" key="1">
    <citation type="journal article" date="2020" name="G3 (Bethesda)">
        <title>Draft Genome of the Common Snapping Turtle, Chelydra serpentina, a Model for Phenotypic Plasticity in Reptiles.</title>
        <authorList>
            <person name="Das D."/>
            <person name="Singh S.K."/>
            <person name="Bierstedt J."/>
            <person name="Erickson A."/>
            <person name="Galli G.L.J."/>
            <person name="Crossley D.A. 2nd"/>
            <person name="Rhen T."/>
        </authorList>
    </citation>
    <scope>NUCLEOTIDE SEQUENCE [LARGE SCALE GENOMIC DNA]</scope>
    <source>
        <strain evidence="3">KW</strain>
    </source>
</reference>
<protein>
    <submittedName>
        <fullName evidence="3">FMR1 autosomal -like protein 2</fullName>
    </submittedName>
</protein>
<dbReference type="PANTHER" id="PTHR10603:SF3">
    <property type="entry name" value="RNA-BINDING PROTEIN FXR2"/>
    <property type="match status" value="1"/>
</dbReference>
<dbReference type="GO" id="GO:0048513">
    <property type="term" value="P:animal organ development"/>
    <property type="evidence" value="ECO:0007669"/>
    <property type="project" value="TreeGrafter"/>
</dbReference>
<feature type="non-terminal residue" evidence="3">
    <location>
        <position position="190"/>
    </location>
</feature>
<dbReference type="CDD" id="cd20476">
    <property type="entry name" value="Tudor_Agenet_FXR2_rpt2"/>
    <property type="match status" value="1"/>
</dbReference>
<dbReference type="InterPro" id="IPR008395">
    <property type="entry name" value="Agenet-like_dom"/>
</dbReference>
<name>A0A8T1RWI7_CHESE</name>
<dbReference type="PANTHER" id="PTHR10603">
    <property type="entry name" value="FRAGILE X MENTAL RETARDATION SYNDROME-RELATED PROTEIN"/>
    <property type="match status" value="1"/>
</dbReference>
<comment type="caution">
    <text evidence="3">The sequence shown here is derived from an EMBL/GenBank/DDBJ whole genome shotgun (WGS) entry which is preliminary data.</text>
</comment>
<feature type="domain" description="Agenet-like" evidence="2">
    <location>
        <begin position="82"/>
        <end position="134"/>
    </location>
</feature>
<dbReference type="GO" id="GO:0003730">
    <property type="term" value="F:mRNA 3'-UTR binding"/>
    <property type="evidence" value="ECO:0007669"/>
    <property type="project" value="TreeGrafter"/>
</dbReference>
<dbReference type="PROSITE" id="PS51641">
    <property type="entry name" value="AGENET_LIKE"/>
    <property type="match status" value="1"/>
</dbReference>
<dbReference type="Pfam" id="PF05641">
    <property type="entry name" value="Agenet"/>
    <property type="match status" value="1"/>
</dbReference>
<organism evidence="3 4">
    <name type="scientific">Chelydra serpentina</name>
    <name type="common">Snapping turtle</name>
    <name type="synonym">Testudo serpentina</name>
    <dbReference type="NCBI Taxonomy" id="8475"/>
    <lineage>
        <taxon>Eukaryota</taxon>
        <taxon>Metazoa</taxon>
        <taxon>Chordata</taxon>
        <taxon>Craniata</taxon>
        <taxon>Vertebrata</taxon>
        <taxon>Euteleostomi</taxon>
        <taxon>Archelosauria</taxon>
        <taxon>Testudinata</taxon>
        <taxon>Testudines</taxon>
        <taxon>Cryptodira</taxon>
        <taxon>Durocryptodira</taxon>
        <taxon>Americhelydia</taxon>
        <taxon>Chelydroidea</taxon>
        <taxon>Chelydridae</taxon>
        <taxon>Chelydra</taxon>
    </lineage>
</organism>
<dbReference type="AlphaFoldDB" id="A0A8T1RWI7"/>
<dbReference type="InterPro" id="IPR040148">
    <property type="entry name" value="FMR1"/>
</dbReference>
<dbReference type="EMBL" id="JAHGAV010004724">
    <property type="protein sequence ID" value="KAG6920653.1"/>
    <property type="molecule type" value="Genomic_DNA"/>
</dbReference>
<dbReference type="GO" id="GO:0048170">
    <property type="term" value="P:positive regulation of long-term neuronal synaptic plasticity"/>
    <property type="evidence" value="ECO:0007669"/>
    <property type="project" value="TreeGrafter"/>
</dbReference>
<dbReference type="Pfam" id="PF18336">
    <property type="entry name" value="Tudor_FRX1"/>
    <property type="match status" value="1"/>
</dbReference>
<dbReference type="FunFam" id="2.30.30.140:FF:000001">
    <property type="entry name" value="Fragile X mental retardation 1, isoform CRA_e"/>
    <property type="match status" value="1"/>
</dbReference>
<dbReference type="Proteomes" id="UP000765507">
    <property type="component" value="Unassembled WGS sequence"/>
</dbReference>
<keyword evidence="4" id="KW-1185">Reference proteome</keyword>
<dbReference type="GO" id="GO:0043005">
    <property type="term" value="C:neuron projection"/>
    <property type="evidence" value="ECO:0007669"/>
    <property type="project" value="TreeGrafter"/>
</dbReference>
<sequence length="190" mass="21245">MVNSPGQGLSLAVCGLSLQRDREHTPVWQPVPLSSQSAVPPTGESHPHLLSPNSWQPERQIPFGDVRLPPPADYNKEITEGDEVEVYSRANEHEPCGWWLARVRMMKGDFYVIEYAACDATYNEIVTLERLRPVNPNNVATKSSFFKHTIAVPEDLKEACSNENVHKEFKKAVGANCVFLSVANSELFIL</sequence>
<dbReference type="GO" id="GO:0098793">
    <property type="term" value="C:presynapse"/>
    <property type="evidence" value="ECO:0007669"/>
    <property type="project" value="GOC"/>
</dbReference>
<evidence type="ECO:0000256" key="1">
    <source>
        <dbReference type="SAM" id="MobiDB-lite"/>
    </source>
</evidence>
<dbReference type="InterPro" id="IPR040472">
    <property type="entry name" value="FMRP_KH0"/>
</dbReference>
<dbReference type="GO" id="GO:0051028">
    <property type="term" value="P:mRNA transport"/>
    <property type="evidence" value="ECO:0007669"/>
    <property type="project" value="TreeGrafter"/>
</dbReference>
<evidence type="ECO:0000313" key="4">
    <source>
        <dbReference type="Proteomes" id="UP000765507"/>
    </source>
</evidence>
<proteinExistence type="predicted"/>
<dbReference type="GO" id="GO:0043488">
    <property type="term" value="P:regulation of mRNA stability"/>
    <property type="evidence" value="ECO:0007669"/>
    <property type="project" value="TreeGrafter"/>
</dbReference>
<evidence type="ECO:0000313" key="3">
    <source>
        <dbReference type="EMBL" id="KAG6920653.1"/>
    </source>
</evidence>
<dbReference type="InterPro" id="IPR047420">
    <property type="entry name" value="Tudor_Agenet_FXR2_rpt2"/>
</dbReference>
<dbReference type="OrthoDB" id="424249at2759"/>
<evidence type="ECO:0000259" key="2">
    <source>
        <dbReference type="PROSITE" id="PS51641"/>
    </source>
</evidence>
<feature type="region of interest" description="Disordered" evidence="1">
    <location>
        <begin position="25"/>
        <end position="53"/>
    </location>
</feature>
<dbReference type="InterPro" id="IPR041560">
    <property type="entry name" value="Tudor_FRM1"/>
</dbReference>
<dbReference type="Pfam" id="PF17904">
    <property type="entry name" value="KH_9"/>
    <property type="match status" value="1"/>
</dbReference>